<evidence type="ECO:0000313" key="12">
    <source>
        <dbReference type="EMBL" id="KAB7740833.1"/>
    </source>
</evidence>
<dbReference type="CDD" id="cd04730">
    <property type="entry name" value="NPD_like"/>
    <property type="match status" value="1"/>
</dbReference>
<keyword evidence="7" id="KW-0560">Oxidoreductase</keyword>
<proteinExistence type="inferred from homology"/>
<comment type="similarity">
    <text evidence="2">Belongs to the nitronate monooxygenase family. NMO class I subfamily.</text>
</comment>
<reference evidence="12 13" key="1">
    <citation type="submission" date="2019-09" db="EMBL/GenBank/DDBJ databases">
        <title>Parvibaculum sedimenti sp. nov., isolated from sediment.</title>
        <authorList>
            <person name="Wang Y."/>
        </authorList>
    </citation>
    <scope>NUCLEOTIDE SEQUENCE [LARGE SCALE GENOMIC DNA]</scope>
    <source>
        <strain evidence="12 13">HXT-9</strain>
    </source>
</reference>
<dbReference type="GO" id="GO:0000166">
    <property type="term" value="F:nucleotide binding"/>
    <property type="evidence" value="ECO:0007669"/>
    <property type="project" value="UniProtKB-KW"/>
</dbReference>
<keyword evidence="4" id="KW-0285">Flavoprotein</keyword>
<evidence type="ECO:0000256" key="7">
    <source>
        <dbReference type="ARBA" id="ARBA00023002"/>
    </source>
</evidence>
<comment type="caution">
    <text evidence="12">The sequence shown here is derived from an EMBL/GenBank/DDBJ whole genome shotgun (WGS) entry which is preliminary data.</text>
</comment>
<evidence type="ECO:0000256" key="2">
    <source>
        <dbReference type="ARBA" id="ARBA00009881"/>
    </source>
</evidence>
<dbReference type="InterPro" id="IPR004136">
    <property type="entry name" value="NMO"/>
</dbReference>
<dbReference type="PANTHER" id="PTHR42747:SF3">
    <property type="entry name" value="NITRONATE MONOOXYGENASE-RELATED"/>
    <property type="match status" value="1"/>
</dbReference>
<dbReference type="PANTHER" id="PTHR42747">
    <property type="entry name" value="NITRONATE MONOOXYGENASE-RELATED"/>
    <property type="match status" value="1"/>
</dbReference>
<dbReference type="GO" id="GO:0018580">
    <property type="term" value="F:nitronate monooxygenase activity"/>
    <property type="evidence" value="ECO:0007669"/>
    <property type="project" value="InterPro"/>
</dbReference>
<keyword evidence="13" id="KW-1185">Reference proteome</keyword>
<keyword evidence="8" id="KW-0503">Monooxygenase</keyword>
<accession>A0A6N6VLB7</accession>
<organism evidence="12 13">
    <name type="scientific">Parvibaculum sedimenti</name>
    <dbReference type="NCBI Taxonomy" id="2608632"/>
    <lineage>
        <taxon>Bacteria</taxon>
        <taxon>Pseudomonadati</taxon>
        <taxon>Pseudomonadota</taxon>
        <taxon>Alphaproteobacteria</taxon>
        <taxon>Hyphomicrobiales</taxon>
        <taxon>Parvibaculaceae</taxon>
        <taxon>Parvibaculum</taxon>
    </lineage>
</organism>
<evidence type="ECO:0000256" key="4">
    <source>
        <dbReference type="ARBA" id="ARBA00022630"/>
    </source>
</evidence>
<evidence type="ECO:0000256" key="6">
    <source>
        <dbReference type="ARBA" id="ARBA00022741"/>
    </source>
</evidence>
<evidence type="ECO:0000256" key="10">
    <source>
        <dbReference type="ARBA" id="ARBA00049401"/>
    </source>
</evidence>
<evidence type="ECO:0000256" key="9">
    <source>
        <dbReference type="ARBA" id="ARBA00031155"/>
    </source>
</evidence>
<dbReference type="GO" id="GO:0009636">
    <property type="term" value="P:response to toxic substance"/>
    <property type="evidence" value="ECO:0007669"/>
    <property type="project" value="UniProtKB-KW"/>
</dbReference>
<comment type="catalytic activity">
    <reaction evidence="10">
        <text>3 propionate 3-nitronate + 3 O2 + H2O = 3 3-oxopropanoate + 2 nitrate + nitrite + H2O2 + 3 H(+)</text>
        <dbReference type="Rhea" id="RHEA:57332"/>
        <dbReference type="ChEBI" id="CHEBI:15377"/>
        <dbReference type="ChEBI" id="CHEBI:15378"/>
        <dbReference type="ChEBI" id="CHEBI:15379"/>
        <dbReference type="ChEBI" id="CHEBI:16240"/>
        <dbReference type="ChEBI" id="CHEBI:16301"/>
        <dbReference type="ChEBI" id="CHEBI:17632"/>
        <dbReference type="ChEBI" id="CHEBI:33190"/>
        <dbReference type="ChEBI" id="CHEBI:136067"/>
    </reaction>
</comment>
<evidence type="ECO:0000256" key="8">
    <source>
        <dbReference type="ARBA" id="ARBA00023033"/>
    </source>
</evidence>
<evidence type="ECO:0000256" key="1">
    <source>
        <dbReference type="ARBA" id="ARBA00001917"/>
    </source>
</evidence>
<dbReference type="InterPro" id="IPR013785">
    <property type="entry name" value="Aldolase_TIM"/>
</dbReference>
<dbReference type="Gene3D" id="3.20.20.70">
    <property type="entry name" value="Aldolase class I"/>
    <property type="match status" value="1"/>
</dbReference>
<keyword evidence="6" id="KW-0547">Nucleotide-binding</keyword>
<dbReference type="EMBL" id="WESC01000005">
    <property type="protein sequence ID" value="KAB7740833.1"/>
    <property type="molecule type" value="Genomic_DNA"/>
</dbReference>
<evidence type="ECO:0000256" key="11">
    <source>
        <dbReference type="ARBA" id="ARBA00067136"/>
    </source>
</evidence>
<evidence type="ECO:0000256" key="5">
    <source>
        <dbReference type="ARBA" id="ARBA00022643"/>
    </source>
</evidence>
<dbReference type="Proteomes" id="UP000468901">
    <property type="component" value="Unassembled WGS sequence"/>
</dbReference>
<protein>
    <recommendedName>
        <fullName evidence="11">Nitronate monooxygenase</fullName>
    </recommendedName>
    <alternativeName>
        <fullName evidence="9">Propionate 3-nitronate monooxygenase</fullName>
    </alternativeName>
</protein>
<dbReference type="Pfam" id="PF03060">
    <property type="entry name" value="NMO"/>
    <property type="match status" value="1"/>
</dbReference>
<sequence length="354" mass="36812">MTFPAELTTLLNIELPIIQAPMAGSATPELAASVANAGGLGSLGVAMMKPAELRDAVAKLRALTNKPFNLNFFVHREPDLDGYDARTMQAALAPHYAEFGLGPVPEPAVHSPSFNEETLALALELAPPVISFHFGMPDAHAIAALKAKGIKILGCATTVAEAKRLESDGADAIIAQGHEAGGHRGTFLDHVDLGTVGTMALVPQVVDAVSVPVIAAGGIGDARGIAASFMLGASGVQLGTAYLVCPEAGTSALYRKALAEASDHATVVTKLFSGRPARAIHNRLTQELHSLEDEAAPFPAQRAMLAPLIAASARAEKAEFMQIWSGQAARLAKVEPAGEKTARLMREAAALMRG</sequence>
<evidence type="ECO:0000313" key="13">
    <source>
        <dbReference type="Proteomes" id="UP000468901"/>
    </source>
</evidence>
<name>A0A6N6VLB7_9HYPH</name>
<dbReference type="AlphaFoldDB" id="A0A6N6VLB7"/>
<comment type="cofactor">
    <cofactor evidence="1">
        <name>FMN</name>
        <dbReference type="ChEBI" id="CHEBI:58210"/>
    </cofactor>
</comment>
<dbReference type="FunFam" id="3.20.20.70:FF:000154">
    <property type="entry name" value="Probable nitronate monooxygenase"/>
    <property type="match status" value="1"/>
</dbReference>
<dbReference type="RefSeq" id="WP_152215675.1">
    <property type="nucleotide sequence ID" value="NZ_JBAQYD010000379.1"/>
</dbReference>
<dbReference type="SUPFAM" id="SSF51412">
    <property type="entry name" value="Inosine monophosphate dehydrogenase (IMPDH)"/>
    <property type="match status" value="1"/>
</dbReference>
<evidence type="ECO:0000256" key="3">
    <source>
        <dbReference type="ARBA" id="ARBA00022575"/>
    </source>
</evidence>
<keyword evidence="3" id="KW-0216">Detoxification</keyword>
<keyword evidence="5" id="KW-0288">FMN</keyword>
<gene>
    <name evidence="12" type="ORF">F2P47_07245</name>
</gene>